<gene>
    <name evidence="22" type="primary">LOC115988512</name>
</gene>
<name>A0A7N2LN67_QUELO</name>
<keyword evidence="23" id="KW-1185">Reference proteome</keyword>
<evidence type="ECO:0000313" key="22">
    <source>
        <dbReference type="EnsemblPlants" id="QL05p018736:mrna"/>
    </source>
</evidence>
<keyword evidence="14 19" id="KW-0472">Membrane</keyword>
<keyword evidence="11" id="KW-0418">Kinase</keyword>
<evidence type="ECO:0000256" key="3">
    <source>
        <dbReference type="ARBA" id="ARBA00022527"/>
    </source>
</evidence>
<dbReference type="EMBL" id="LRBV02000005">
    <property type="status" value="NOT_ANNOTATED_CDS"/>
    <property type="molecule type" value="Genomic_DNA"/>
</dbReference>
<dbReference type="OMA" id="MAPDNGG"/>
<dbReference type="InterPro" id="IPR001245">
    <property type="entry name" value="Ser-Thr/Tyr_kinase_cat_dom"/>
</dbReference>
<dbReference type="CDD" id="cd14066">
    <property type="entry name" value="STKc_IRAK"/>
    <property type="match status" value="1"/>
</dbReference>
<dbReference type="SMART" id="SM00220">
    <property type="entry name" value="S_TKc"/>
    <property type="match status" value="1"/>
</dbReference>
<keyword evidence="3" id="KW-0723">Serine/threonine-protein kinase</keyword>
<feature type="binding site" evidence="18">
    <location>
        <position position="647"/>
    </location>
    <ligand>
        <name>ATP</name>
        <dbReference type="ChEBI" id="CHEBI:30616"/>
    </ligand>
</feature>
<dbReference type="PANTHER" id="PTHR45631:SF212">
    <property type="entry name" value="PROTEIN KINASE DOMAIN-CONTAINING PROTEIN"/>
    <property type="match status" value="1"/>
</dbReference>
<dbReference type="Gene3D" id="1.10.510.10">
    <property type="entry name" value="Transferase(Phosphotransferase) domain 1"/>
    <property type="match status" value="1"/>
</dbReference>
<accession>A0A7N2LN67</accession>
<keyword evidence="4" id="KW-0597">Phosphoprotein</keyword>
<keyword evidence="9" id="KW-0677">Repeat</keyword>
<dbReference type="SUPFAM" id="SSF56112">
    <property type="entry name" value="Protein kinase-like (PK-like)"/>
    <property type="match status" value="1"/>
</dbReference>
<evidence type="ECO:0000256" key="17">
    <source>
        <dbReference type="ARBA" id="ARBA00048679"/>
    </source>
</evidence>
<comment type="catalytic activity">
    <reaction evidence="17">
        <text>L-seryl-[protein] + ATP = O-phospho-L-seryl-[protein] + ADP + H(+)</text>
        <dbReference type="Rhea" id="RHEA:17989"/>
        <dbReference type="Rhea" id="RHEA-COMP:9863"/>
        <dbReference type="Rhea" id="RHEA-COMP:11604"/>
        <dbReference type="ChEBI" id="CHEBI:15378"/>
        <dbReference type="ChEBI" id="CHEBI:29999"/>
        <dbReference type="ChEBI" id="CHEBI:30616"/>
        <dbReference type="ChEBI" id="CHEBI:83421"/>
        <dbReference type="ChEBI" id="CHEBI:456216"/>
        <dbReference type="EC" id="2.7.11.1"/>
    </reaction>
</comment>
<evidence type="ECO:0000256" key="12">
    <source>
        <dbReference type="ARBA" id="ARBA00022840"/>
    </source>
</evidence>
<feature type="signal peptide" evidence="20">
    <location>
        <begin position="1"/>
        <end position="28"/>
    </location>
</feature>
<reference evidence="22" key="2">
    <citation type="submission" date="2021-01" db="UniProtKB">
        <authorList>
            <consortium name="EnsemblPlants"/>
        </authorList>
    </citation>
    <scope>IDENTIFICATION</scope>
</reference>
<dbReference type="Gramene" id="QL05p018736:mrna">
    <property type="protein sequence ID" value="QL05p018736:mrna"/>
    <property type="gene ID" value="QL05p018736"/>
</dbReference>
<evidence type="ECO:0000256" key="18">
    <source>
        <dbReference type="PROSITE-ProRule" id="PRU10141"/>
    </source>
</evidence>
<evidence type="ECO:0000256" key="1">
    <source>
        <dbReference type="ARBA" id="ARBA00004167"/>
    </source>
</evidence>
<keyword evidence="12 18" id="KW-0067">ATP-binding</keyword>
<keyword evidence="6" id="KW-0808">Transferase</keyword>
<evidence type="ECO:0000256" key="2">
    <source>
        <dbReference type="ARBA" id="ARBA00012513"/>
    </source>
</evidence>
<dbReference type="InterPro" id="IPR032675">
    <property type="entry name" value="LRR_dom_sf"/>
</dbReference>
<feature type="transmembrane region" description="Helical" evidence="19">
    <location>
        <begin position="563"/>
        <end position="588"/>
    </location>
</feature>
<evidence type="ECO:0000256" key="4">
    <source>
        <dbReference type="ARBA" id="ARBA00022553"/>
    </source>
</evidence>
<dbReference type="EnsemblPlants" id="QL05p018736:mrna">
    <property type="protein sequence ID" value="QL05p018736:mrna"/>
    <property type="gene ID" value="QL05p018736"/>
</dbReference>
<dbReference type="PROSITE" id="PS50011">
    <property type="entry name" value="PROTEIN_KINASE_DOM"/>
    <property type="match status" value="1"/>
</dbReference>
<dbReference type="FunFam" id="3.30.200.20:FF:000394">
    <property type="entry name" value="Leucine-rich repeat receptor-like protein kinase"/>
    <property type="match status" value="1"/>
</dbReference>
<evidence type="ECO:0000256" key="16">
    <source>
        <dbReference type="ARBA" id="ARBA00047899"/>
    </source>
</evidence>
<evidence type="ECO:0000256" key="14">
    <source>
        <dbReference type="ARBA" id="ARBA00023136"/>
    </source>
</evidence>
<sequence length="933" mass="103987">MNSASNLKARLLFVLALTFVGNSRLAAGNNQNAGRKLDEIPVLLEKRCSGLRFPDIGLYTWHACNDPYAQHCAVKIDSRGFISIDCGSNEDYIDEDTKIPYISDKGLIDTGIVKTVSSDSPANLRRNAKNLRSFPQGTRNCYTLRPEQGKNNNYLIRAIFVYGNYDGENQIPEFDLHLGVNEWTTVNLTNAGPHGFYYDVIHVPLTDYIDVCLINTGRGVPFISSLELRHLGNSIYQTQGGALTKRMGYDIGRNSSDFSVRYPKDTYDRIWQPVLFDGWIPITTGSTIYSESSENPYNLPDVVLRTAAKTQNSSLPLSLYWSPPDSLSKYYVYFHFVEIEKLEAGQQRELKIDLNGERDLTESVKLDYLKPQTIAQNDPPISGERIHFSISAAKGTKLPPILNAVEIFVLKDLPNKPTATDDVEAITDIKKLYNVTRNWQGDPCVPSEYSWDGLNCSGDNHPRIISLNLSSSNLTGEIATSISNLKAMQSLDLSYNDLTGPLPEFLSELPNLNTLILSGNNLTGSVPEALLQKFRDGKLALSVGENPDLCPSVPCKRKKKKEVVVPIVASSIAAVLVLLFIFSALVIYRRKRKGDMVNKSNIKSKNQQYSYSEVVSITNNFRTIIGGGGFGKVYLGKLKDETQVAVKLLSASSNQGYKEFQAEAQLLMIVHHKNLVSLVGYCDEGAKKALIYEYMANGNLLQHLSVTNTNVLTWNERIHIAVDAAHGLEYLHNGCKPPIIHRDLKPSNILLNEHMQAKIADFGLSRAFATENDSHVSTRPAGTLGYVDPEFQSSGNFNKKSDVYSFGIILFELITGRTAIVRGPVRNNHILDWVNPLIERGDVQNIIDPRLEGEFNSTSAWKAIEIAMSCIPSYAIQRPDMSYVLAELKECLALEMAHERTQRMATEGNLTTSNIPFKITHLKYESDIVPHSR</sequence>
<dbReference type="InterPro" id="IPR001611">
    <property type="entry name" value="Leu-rich_rpt"/>
</dbReference>
<dbReference type="EC" id="2.7.11.1" evidence="2"/>
<comment type="subcellular location">
    <subcellularLocation>
        <location evidence="1">Membrane</location>
        <topology evidence="1">Single-pass membrane protein</topology>
    </subcellularLocation>
</comment>
<dbReference type="FunFam" id="1.10.510.10:FF:000146">
    <property type="entry name" value="LRR receptor-like serine/threonine-protein kinase IOS1"/>
    <property type="match status" value="1"/>
</dbReference>
<evidence type="ECO:0000256" key="9">
    <source>
        <dbReference type="ARBA" id="ARBA00022737"/>
    </source>
</evidence>
<evidence type="ECO:0000313" key="23">
    <source>
        <dbReference type="Proteomes" id="UP000594261"/>
    </source>
</evidence>
<evidence type="ECO:0000256" key="8">
    <source>
        <dbReference type="ARBA" id="ARBA00022729"/>
    </source>
</evidence>
<keyword evidence="5" id="KW-0433">Leucine-rich repeat</keyword>
<evidence type="ECO:0000256" key="13">
    <source>
        <dbReference type="ARBA" id="ARBA00022989"/>
    </source>
</evidence>
<dbReference type="FunFam" id="3.80.10.10:FF:000129">
    <property type="entry name" value="Leucine-rich repeat receptor-like kinase"/>
    <property type="match status" value="1"/>
</dbReference>
<keyword evidence="10 18" id="KW-0547">Nucleotide-binding</keyword>
<dbReference type="Pfam" id="PF13855">
    <property type="entry name" value="LRR_8"/>
    <property type="match status" value="1"/>
</dbReference>
<dbReference type="InterPro" id="IPR011009">
    <property type="entry name" value="Kinase-like_dom_sf"/>
</dbReference>
<dbReference type="AlphaFoldDB" id="A0A7N2LN67"/>
<evidence type="ECO:0000259" key="21">
    <source>
        <dbReference type="PROSITE" id="PS50011"/>
    </source>
</evidence>
<evidence type="ECO:0000256" key="11">
    <source>
        <dbReference type="ARBA" id="ARBA00022777"/>
    </source>
</evidence>
<reference evidence="22 23" key="1">
    <citation type="journal article" date="2016" name="G3 (Bethesda)">
        <title>First Draft Assembly and Annotation of the Genome of a California Endemic Oak Quercus lobata Nee (Fagaceae).</title>
        <authorList>
            <person name="Sork V.L."/>
            <person name="Fitz-Gibbon S.T."/>
            <person name="Puiu D."/>
            <person name="Crepeau M."/>
            <person name="Gugger P.F."/>
            <person name="Sherman R."/>
            <person name="Stevens K."/>
            <person name="Langley C.H."/>
            <person name="Pellegrini M."/>
            <person name="Salzberg S.L."/>
        </authorList>
    </citation>
    <scope>NUCLEOTIDE SEQUENCE [LARGE SCALE GENOMIC DNA]</scope>
    <source>
        <strain evidence="22 23">cv. SW786</strain>
    </source>
</reference>
<dbReference type="GO" id="GO:0005524">
    <property type="term" value="F:ATP binding"/>
    <property type="evidence" value="ECO:0007669"/>
    <property type="project" value="UniProtKB-UniRule"/>
</dbReference>
<dbReference type="Pfam" id="PF12819">
    <property type="entry name" value="Malectin_like"/>
    <property type="match status" value="1"/>
</dbReference>
<dbReference type="PROSITE" id="PS00107">
    <property type="entry name" value="PROTEIN_KINASE_ATP"/>
    <property type="match status" value="1"/>
</dbReference>
<proteinExistence type="predicted"/>
<organism evidence="22 23">
    <name type="scientific">Quercus lobata</name>
    <name type="common">Valley oak</name>
    <dbReference type="NCBI Taxonomy" id="97700"/>
    <lineage>
        <taxon>Eukaryota</taxon>
        <taxon>Viridiplantae</taxon>
        <taxon>Streptophyta</taxon>
        <taxon>Embryophyta</taxon>
        <taxon>Tracheophyta</taxon>
        <taxon>Spermatophyta</taxon>
        <taxon>Magnoliopsida</taxon>
        <taxon>eudicotyledons</taxon>
        <taxon>Gunneridae</taxon>
        <taxon>Pentapetalae</taxon>
        <taxon>rosids</taxon>
        <taxon>fabids</taxon>
        <taxon>Fagales</taxon>
        <taxon>Fagaceae</taxon>
        <taxon>Quercus</taxon>
    </lineage>
</organism>
<dbReference type="Gene3D" id="3.30.200.20">
    <property type="entry name" value="Phosphorylase Kinase, domain 1"/>
    <property type="match status" value="1"/>
</dbReference>
<feature type="chain" id="PRO_5029900846" description="non-specific serine/threonine protein kinase" evidence="20">
    <location>
        <begin position="29"/>
        <end position="933"/>
    </location>
</feature>
<dbReference type="Proteomes" id="UP000594261">
    <property type="component" value="Chromosome 5"/>
</dbReference>
<dbReference type="InParanoid" id="A0A7N2LN67"/>
<dbReference type="GO" id="GO:0004674">
    <property type="term" value="F:protein serine/threonine kinase activity"/>
    <property type="evidence" value="ECO:0007669"/>
    <property type="project" value="UniProtKB-KW"/>
</dbReference>
<feature type="domain" description="Protein kinase" evidence="21">
    <location>
        <begin position="619"/>
        <end position="892"/>
    </location>
</feature>
<evidence type="ECO:0000256" key="10">
    <source>
        <dbReference type="ARBA" id="ARBA00022741"/>
    </source>
</evidence>
<evidence type="ECO:0000256" key="6">
    <source>
        <dbReference type="ARBA" id="ARBA00022679"/>
    </source>
</evidence>
<dbReference type="GO" id="GO:0016020">
    <property type="term" value="C:membrane"/>
    <property type="evidence" value="ECO:0007669"/>
    <property type="project" value="UniProtKB-SubCell"/>
</dbReference>
<dbReference type="InterPro" id="IPR024788">
    <property type="entry name" value="Malectin-like_Carb-bd_dom"/>
</dbReference>
<dbReference type="InterPro" id="IPR017441">
    <property type="entry name" value="Protein_kinase_ATP_BS"/>
</dbReference>
<comment type="catalytic activity">
    <reaction evidence="16">
        <text>L-threonyl-[protein] + ATP = O-phospho-L-threonyl-[protein] + ADP + H(+)</text>
        <dbReference type="Rhea" id="RHEA:46608"/>
        <dbReference type="Rhea" id="RHEA-COMP:11060"/>
        <dbReference type="Rhea" id="RHEA-COMP:11605"/>
        <dbReference type="ChEBI" id="CHEBI:15378"/>
        <dbReference type="ChEBI" id="CHEBI:30013"/>
        <dbReference type="ChEBI" id="CHEBI:30616"/>
        <dbReference type="ChEBI" id="CHEBI:61977"/>
        <dbReference type="ChEBI" id="CHEBI:456216"/>
        <dbReference type="EC" id="2.7.11.1"/>
    </reaction>
</comment>
<evidence type="ECO:0000256" key="20">
    <source>
        <dbReference type="SAM" id="SignalP"/>
    </source>
</evidence>
<evidence type="ECO:0000256" key="5">
    <source>
        <dbReference type="ARBA" id="ARBA00022614"/>
    </source>
</evidence>
<keyword evidence="8 20" id="KW-0732">Signal</keyword>
<keyword evidence="7 19" id="KW-0812">Transmembrane</keyword>
<dbReference type="Pfam" id="PF07714">
    <property type="entry name" value="PK_Tyr_Ser-Thr"/>
    <property type="match status" value="1"/>
</dbReference>
<dbReference type="Gene3D" id="3.80.10.10">
    <property type="entry name" value="Ribonuclease Inhibitor"/>
    <property type="match status" value="1"/>
</dbReference>
<evidence type="ECO:0000256" key="15">
    <source>
        <dbReference type="ARBA" id="ARBA00023170"/>
    </source>
</evidence>
<keyword evidence="13 19" id="KW-1133">Transmembrane helix</keyword>
<evidence type="ECO:0000256" key="19">
    <source>
        <dbReference type="SAM" id="Phobius"/>
    </source>
</evidence>
<dbReference type="SUPFAM" id="SSF52058">
    <property type="entry name" value="L domain-like"/>
    <property type="match status" value="1"/>
</dbReference>
<dbReference type="PANTHER" id="PTHR45631">
    <property type="entry name" value="OS07G0107800 PROTEIN-RELATED"/>
    <property type="match status" value="1"/>
</dbReference>
<dbReference type="InterPro" id="IPR000719">
    <property type="entry name" value="Prot_kinase_dom"/>
</dbReference>
<dbReference type="PROSITE" id="PS00108">
    <property type="entry name" value="PROTEIN_KINASE_ST"/>
    <property type="match status" value="1"/>
</dbReference>
<dbReference type="InterPro" id="IPR008271">
    <property type="entry name" value="Ser/Thr_kinase_AS"/>
</dbReference>
<protein>
    <recommendedName>
        <fullName evidence="2">non-specific serine/threonine protein kinase</fullName>
        <ecNumber evidence="2">2.7.11.1</ecNumber>
    </recommendedName>
</protein>
<evidence type="ECO:0000256" key="7">
    <source>
        <dbReference type="ARBA" id="ARBA00022692"/>
    </source>
</evidence>
<keyword evidence="15" id="KW-0675">Receptor</keyword>